<keyword evidence="1" id="KW-0175">Coiled coil</keyword>
<dbReference type="InterPro" id="IPR032675">
    <property type="entry name" value="LRR_dom_sf"/>
</dbReference>
<evidence type="ECO:0000256" key="2">
    <source>
        <dbReference type="SAM" id="MobiDB-lite"/>
    </source>
</evidence>
<feature type="region of interest" description="Disordered" evidence="2">
    <location>
        <begin position="497"/>
        <end position="518"/>
    </location>
</feature>
<evidence type="ECO:0000313" key="5">
    <source>
        <dbReference type="Proteomes" id="UP001150238"/>
    </source>
</evidence>
<dbReference type="SUPFAM" id="SSF81383">
    <property type="entry name" value="F-box domain"/>
    <property type="match status" value="1"/>
</dbReference>
<feature type="compositionally biased region" description="Low complexity" evidence="2">
    <location>
        <begin position="499"/>
        <end position="516"/>
    </location>
</feature>
<feature type="coiled-coil region" evidence="1">
    <location>
        <begin position="28"/>
        <end position="55"/>
    </location>
</feature>
<dbReference type="SUPFAM" id="SSF52047">
    <property type="entry name" value="RNI-like"/>
    <property type="match status" value="1"/>
</dbReference>
<reference evidence="4" key="1">
    <citation type="submission" date="2022-08" db="EMBL/GenBank/DDBJ databases">
        <authorList>
            <consortium name="DOE Joint Genome Institute"/>
            <person name="Min B."/>
            <person name="Riley R."/>
            <person name="Sierra-Patev S."/>
            <person name="Naranjo-Ortiz M."/>
            <person name="Looney B."/>
            <person name="Konkel Z."/>
            <person name="Slot J.C."/>
            <person name="Sakamoto Y."/>
            <person name="Steenwyk J.L."/>
            <person name="Rokas A."/>
            <person name="Carro J."/>
            <person name="Camarero S."/>
            <person name="Ferreira P."/>
            <person name="Molpeceres G."/>
            <person name="Ruiz-Duenas F.J."/>
            <person name="Serrano A."/>
            <person name="Henrissat B."/>
            <person name="Drula E."/>
            <person name="Hughes K.W."/>
            <person name="Mata J.L."/>
            <person name="Ishikawa N.K."/>
            <person name="Vargas-Isla R."/>
            <person name="Ushijima S."/>
            <person name="Smith C.A."/>
            <person name="Ahrendt S."/>
            <person name="Andreopoulos W."/>
            <person name="He G."/>
            <person name="Labutti K."/>
            <person name="Lipzen A."/>
            <person name="Ng V."/>
            <person name="Sandor L."/>
            <person name="Barry K."/>
            <person name="Martinez A.T."/>
            <person name="Xiao Y."/>
            <person name="Gibbons J.G."/>
            <person name="Terashima K."/>
            <person name="Hibbett D.S."/>
            <person name="Grigoriev I.V."/>
        </authorList>
    </citation>
    <scope>NUCLEOTIDE SEQUENCE</scope>
    <source>
        <strain evidence="4">Sp2 HRB7682 ss15</strain>
    </source>
</reference>
<sequence length="564" mass="63906">MDLEEIYRRLRSEFGSAVHSKVELFIALAKYDQDLENCEAEIHRLHSRIIFLRNQHRRLEKTKEFLLFLGSPIRKLPNEILRQIFDYACESNELTSKTLRSMPALAISSVCSRWRGIVKSYPALWSRIRIDVGVSHNQLNSVLELYLNHTKKLPLLIDTSSSQTGVLVEPHSLASCAALVEHTHRWNRISIDHRRTFDVMFTHNHSQFHALETLSIPSLTLTSRQTRVNRFQSATKLRKLIIHSFQIGDLTEFKFPLEQLTILEVSRFPEEMGRIIERCSKLKELHFRDKHVSSDDYQSSAPMVAPVLQTLSLSLSQTWAPHRNNSQDCVDVVFSSLTCPSLNSLLIEASHEYCSSWPEKNLNAFISRSSFHLTVLSIKSIPLLDTKLLNLLRILPSIIHLTIDDSLPSSSNRDDASARSVFPSPITPHLLQQLNAFPTNHMAIPAVLIRRLETLDMTFSGFVAPGSRSMSKPCFSDRDFVDMVTSRWVPRAEGHCDFGSSGSASRSTSRPATANSLESNNPACGTTCLRSVVLRFKNRGVDEEVYEPLKHLEKAGMRIVVAGI</sequence>
<dbReference type="Gene3D" id="1.20.1280.50">
    <property type="match status" value="1"/>
</dbReference>
<dbReference type="InterPro" id="IPR036047">
    <property type="entry name" value="F-box-like_dom_sf"/>
</dbReference>
<name>A0A9W9ALE2_9AGAR</name>
<protein>
    <recommendedName>
        <fullName evidence="3">F-box domain-containing protein</fullName>
    </recommendedName>
</protein>
<gene>
    <name evidence="4" type="ORF">C8J55DRAFT_472827</name>
</gene>
<evidence type="ECO:0000313" key="4">
    <source>
        <dbReference type="EMBL" id="KAJ4484255.1"/>
    </source>
</evidence>
<dbReference type="Gene3D" id="3.80.10.10">
    <property type="entry name" value="Ribonuclease Inhibitor"/>
    <property type="match status" value="1"/>
</dbReference>
<dbReference type="InterPro" id="IPR001810">
    <property type="entry name" value="F-box_dom"/>
</dbReference>
<organism evidence="4 5">
    <name type="scientific">Lentinula lateritia</name>
    <dbReference type="NCBI Taxonomy" id="40482"/>
    <lineage>
        <taxon>Eukaryota</taxon>
        <taxon>Fungi</taxon>
        <taxon>Dikarya</taxon>
        <taxon>Basidiomycota</taxon>
        <taxon>Agaricomycotina</taxon>
        <taxon>Agaricomycetes</taxon>
        <taxon>Agaricomycetidae</taxon>
        <taxon>Agaricales</taxon>
        <taxon>Marasmiineae</taxon>
        <taxon>Omphalotaceae</taxon>
        <taxon>Lentinula</taxon>
    </lineage>
</organism>
<proteinExistence type="predicted"/>
<dbReference type="EMBL" id="JANVFS010000012">
    <property type="protein sequence ID" value="KAJ4484255.1"/>
    <property type="molecule type" value="Genomic_DNA"/>
</dbReference>
<dbReference type="Proteomes" id="UP001150238">
    <property type="component" value="Unassembled WGS sequence"/>
</dbReference>
<accession>A0A9W9ALE2</accession>
<comment type="caution">
    <text evidence="4">The sequence shown here is derived from an EMBL/GenBank/DDBJ whole genome shotgun (WGS) entry which is preliminary data.</text>
</comment>
<feature type="domain" description="F-box" evidence="3">
    <location>
        <begin position="70"/>
        <end position="128"/>
    </location>
</feature>
<evidence type="ECO:0000256" key="1">
    <source>
        <dbReference type="SAM" id="Coils"/>
    </source>
</evidence>
<evidence type="ECO:0000259" key="3">
    <source>
        <dbReference type="PROSITE" id="PS50181"/>
    </source>
</evidence>
<reference evidence="4" key="2">
    <citation type="journal article" date="2023" name="Proc. Natl. Acad. Sci. U.S.A.">
        <title>A global phylogenomic analysis of the shiitake genus Lentinula.</title>
        <authorList>
            <person name="Sierra-Patev S."/>
            <person name="Min B."/>
            <person name="Naranjo-Ortiz M."/>
            <person name="Looney B."/>
            <person name="Konkel Z."/>
            <person name="Slot J.C."/>
            <person name="Sakamoto Y."/>
            <person name="Steenwyk J.L."/>
            <person name="Rokas A."/>
            <person name="Carro J."/>
            <person name="Camarero S."/>
            <person name="Ferreira P."/>
            <person name="Molpeceres G."/>
            <person name="Ruiz-Duenas F.J."/>
            <person name="Serrano A."/>
            <person name="Henrissat B."/>
            <person name="Drula E."/>
            <person name="Hughes K.W."/>
            <person name="Mata J.L."/>
            <person name="Ishikawa N.K."/>
            <person name="Vargas-Isla R."/>
            <person name="Ushijima S."/>
            <person name="Smith C.A."/>
            <person name="Donoghue J."/>
            <person name="Ahrendt S."/>
            <person name="Andreopoulos W."/>
            <person name="He G."/>
            <person name="LaButti K."/>
            <person name="Lipzen A."/>
            <person name="Ng V."/>
            <person name="Riley R."/>
            <person name="Sandor L."/>
            <person name="Barry K."/>
            <person name="Martinez A.T."/>
            <person name="Xiao Y."/>
            <person name="Gibbons J.G."/>
            <person name="Terashima K."/>
            <person name="Grigoriev I.V."/>
            <person name="Hibbett D."/>
        </authorList>
    </citation>
    <scope>NUCLEOTIDE SEQUENCE</scope>
    <source>
        <strain evidence="4">Sp2 HRB7682 ss15</strain>
    </source>
</reference>
<dbReference type="Pfam" id="PF12937">
    <property type="entry name" value="F-box-like"/>
    <property type="match status" value="1"/>
</dbReference>
<dbReference type="PROSITE" id="PS50181">
    <property type="entry name" value="FBOX"/>
    <property type="match status" value="1"/>
</dbReference>
<dbReference type="AlphaFoldDB" id="A0A9W9ALE2"/>